<accession>A0A4C1UN61</accession>
<organism evidence="1 2">
    <name type="scientific">Eumeta variegata</name>
    <name type="common">Bagworm moth</name>
    <name type="synonym">Eumeta japonica</name>
    <dbReference type="NCBI Taxonomy" id="151549"/>
    <lineage>
        <taxon>Eukaryota</taxon>
        <taxon>Metazoa</taxon>
        <taxon>Ecdysozoa</taxon>
        <taxon>Arthropoda</taxon>
        <taxon>Hexapoda</taxon>
        <taxon>Insecta</taxon>
        <taxon>Pterygota</taxon>
        <taxon>Neoptera</taxon>
        <taxon>Endopterygota</taxon>
        <taxon>Lepidoptera</taxon>
        <taxon>Glossata</taxon>
        <taxon>Ditrysia</taxon>
        <taxon>Tineoidea</taxon>
        <taxon>Psychidae</taxon>
        <taxon>Oiketicinae</taxon>
        <taxon>Eumeta</taxon>
    </lineage>
</organism>
<dbReference type="AlphaFoldDB" id="A0A4C1UN61"/>
<evidence type="ECO:0000313" key="2">
    <source>
        <dbReference type="Proteomes" id="UP000299102"/>
    </source>
</evidence>
<name>A0A4C1UN61_EUMVA</name>
<dbReference type="Proteomes" id="UP000299102">
    <property type="component" value="Unassembled WGS sequence"/>
</dbReference>
<proteinExistence type="predicted"/>
<gene>
    <name evidence="1" type="ORF">EVAR_17128_1</name>
</gene>
<protein>
    <submittedName>
        <fullName evidence="1">Uncharacterized protein</fullName>
    </submittedName>
</protein>
<dbReference type="EMBL" id="BGZK01000193">
    <property type="protein sequence ID" value="GBP27426.1"/>
    <property type="molecule type" value="Genomic_DNA"/>
</dbReference>
<evidence type="ECO:0000313" key="1">
    <source>
        <dbReference type="EMBL" id="GBP27426.1"/>
    </source>
</evidence>
<comment type="caution">
    <text evidence="1">The sequence shown here is derived from an EMBL/GenBank/DDBJ whole genome shotgun (WGS) entry which is preliminary data.</text>
</comment>
<sequence length="130" mass="14467">MKRIDACPVSDKQNASYRVHASINDDARGAGGLRGTSAAVLLNGVFFLPNDCRTRRRNIGETDDALPADTAFGPFQLRFEFPSVSSDCSMLPPQPSRLRYFRVPYPKNCQRGSILKSVPFVHPSVINRNR</sequence>
<keyword evidence="2" id="KW-1185">Reference proteome</keyword>
<reference evidence="1 2" key="1">
    <citation type="journal article" date="2019" name="Commun. Biol.">
        <title>The bagworm genome reveals a unique fibroin gene that provides high tensile strength.</title>
        <authorList>
            <person name="Kono N."/>
            <person name="Nakamura H."/>
            <person name="Ohtoshi R."/>
            <person name="Tomita M."/>
            <person name="Numata K."/>
            <person name="Arakawa K."/>
        </authorList>
    </citation>
    <scope>NUCLEOTIDE SEQUENCE [LARGE SCALE GENOMIC DNA]</scope>
</reference>